<dbReference type="AlphaFoldDB" id="A0A6H2HC85"/>
<accession>A0A6H2HC85</accession>
<dbReference type="KEGG" id="pvac:HC248_02768"/>
<feature type="compositionally biased region" description="Low complexity" evidence="1">
    <location>
        <begin position="56"/>
        <end position="70"/>
    </location>
</feature>
<name>A0A6H2HC85_9BURK</name>
<evidence type="ECO:0000256" key="1">
    <source>
        <dbReference type="SAM" id="MobiDB-lite"/>
    </source>
</evidence>
<sequence length="87" mass="9446">MDGLAVTTSGVAKPRGRAMAQVLHREVLRVKRLVQSVQTWLVGQLRQTAHWLTKVGSSGKKGLSSDSSGLNTQNNILGNSTEEVKLY</sequence>
<protein>
    <submittedName>
        <fullName evidence="2">Uncharacterized protein</fullName>
    </submittedName>
</protein>
<proteinExistence type="predicted"/>
<feature type="compositionally biased region" description="Polar residues" evidence="1">
    <location>
        <begin position="71"/>
        <end position="81"/>
    </location>
</feature>
<dbReference type="EMBL" id="CP051461">
    <property type="protein sequence ID" value="QJC57440.1"/>
    <property type="molecule type" value="Genomic_DNA"/>
</dbReference>
<dbReference type="Proteomes" id="UP000502041">
    <property type="component" value="Chromosome"/>
</dbReference>
<evidence type="ECO:0000313" key="2">
    <source>
        <dbReference type="EMBL" id="QJC57440.1"/>
    </source>
</evidence>
<organism evidence="2 3">
    <name type="scientific">Polaromonas vacuolata</name>
    <dbReference type="NCBI Taxonomy" id="37448"/>
    <lineage>
        <taxon>Bacteria</taxon>
        <taxon>Pseudomonadati</taxon>
        <taxon>Pseudomonadota</taxon>
        <taxon>Betaproteobacteria</taxon>
        <taxon>Burkholderiales</taxon>
        <taxon>Comamonadaceae</taxon>
        <taxon>Polaromonas</taxon>
    </lineage>
</organism>
<gene>
    <name evidence="2" type="ORF">HC248_02768</name>
</gene>
<evidence type="ECO:0000313" key="3">
    <source>
        <dbReference type="Proteomes" id="UP000502041"/>
    </source>
</evidence>
<keyword evidence="3" id="KW-1185">Reference proteome</keyword>
<reference evidence="2 3" key="1">
    <citation type="submission" date="2020-04" db="EMBL/GenBank/DDBJ databases">
        <title>Complete genome of a Psychrophilic, Marine, Gas Vacuolate Bacterium Polaromonas vacuolata KCTC 22033T.</title>
        <authorList>
            <person name="Hwang K."/>
            <person name="Kim K.M."/>
        </authorList>
    </citation>
    <scope>NUCLEOTIDE SEQUENCE [LARGE SCALE GENOMIC DNA]</scope>
    <source>
        <strain evidence="2 3">KCTC 22033</strain>
    </source>
</reference>
<feature type="region of interest" description="Disordered" evidence="1">
    <location>
        <begin position="56"/>
        <end position="87"/>
    </location>
</feature>